<dbReference type="InterPro" id="IPR003115">
    <property type="entry name" value="ParB_N"/>
</dbReference>
<dbReference type="Proteomes" id="UP000177723">
    <property type="component" value="Unassembled WGS sequence"/>
</dbReference>
<evidence type="ECO:0000256" key="2">
    <source>
        <dbReference type="ARBA" id="ARBA00022829"/>
    </source>
</evidence>
<dbReference type="CDD" id="cd16393">
    <property type="entry name" value="SPO0J_N"/>
    <property type="match status" value="1"/>
</dbReference>
<accession>A0A1F5WS48</accession>
<dbReference type="InterPro" id="IPR050336">
    <property type="entry name" value="Chromosome_partition/occlusion"/>
</dbReference>
<dbReference type="Pfam" id="PF02195">
    <property type="entry name" value="ParB_N"/>
    <property type="match status" value="1"/>
</dbReference>
<evidence type="ECO:0000313" key="7">
    <source>
        <dbReference type="Proteomes" id="UP000177723"/>
    </source>
</evidence>
<dbReference type="Pfam" id="PF23552">
    <property type="entry name" value="ParB_C"/>
    <property type="match status" value="1"/>
</dbReference>
<evidence type="ECO:0000256" key="3">
    <source>
        <dbReference type="ARBA" id="ARBA00023125"/>
    </source>
</evidence>
<dbReference type="InterPro" id="IPR036086">
    <property type="entry name" value="ParB/Sulfiredoxin_sf"/>
</dbReference>
<dbReference type="GO" id="GO:0003677">
    <property type="term" value="F:DNA binding"/>
    <property type="evidence" value="ECO:0007669"/>
    <property type="project" value="UniProtKB-KW"/>
</dbReference>
<reference evidence="6 7" key="1">
    <citation type="journal article" date="2016" name="Nat. Commun.">
        <title>Thousands of microbial genomes shed light on interconnected biogeochemical processes in an aquifer system.</title>
        <authorList>
            <person name="Anantharaman K."/>
            <person name="Brown C.T."/>
            <person name="Hug L.A."/>
            <person name="Sharon I."/>
            <person name="Castelle C.J."/>
            <person name="Probst A.J."/>
            <person name="Thomas B.C."/>
            <person name="Singh A."/>
            <person name="Wilkins M.J."/>
            <person name="Karaoz U."/>
            <person name="Brodie E.L."/>
            <person name="Williams K.H."/>
            <person name="Hubbard S.S."/>
            <person name="Banfield J.F."/>
        </authorList>
    </citation>
    <scope>NUCLEOTIDE SEQUENCE [LARGE SCALE GENOMIC DNA]</scope>
</reference>
<comment type="caution">
    <text evidence="6">The sequence shown here is derived from an EMBL/GenBank/DDBJ whole genome shotgun (WGS) entry which is preliminary data.</text>
</comment>
<dbReference type="InterPro" id="IPR041468">
    <property type="entry name" value="HTH_ParB/Spo0J"/>
</dbReference>
<dbReference type="SUPFAM" id="SSF109709">
    <property type="entry name" value="KorB DNA-binding domain-like"/>
    <property type="match status" value="1"/>
</dbReference>
<dbReference type="EMBL" id="MFHT01000004">
    <property type="protein sequence ID" value="OGF78071.1"/>
    <property type="molecule type" value="Genomic_DNA"/>
</dbReference>
<dbReference type="PANTHER" id="PTHR33375">
    <property type="entry name" value="CHROMOSOME-PARTITIONING PROTEIN PARB-RELATED"/>
    <property type="match status" value="1"/>
</dbReference>
<name>A0A1F5WS48_9BACT</name>
<dbReference type="AlphaFoldDB" id="A0A1F5WS48"/>
<dbReference type="NCBIfam" id="TIGR00180">
    <property type="entry name" value="parB_part"/>
    <property type="match status" value="1"/>
</dbReference>
<keyword evidence="2" id="KW-0159">Chromosome partition</keyword>
<dbReference type="SMART" id="SM00470">
    <property type="entry name" value="ParB"/>
    <property type="match status" value="1"/>
</dbReference>
<dbReference type="Gene3D" id="1.10.10.2830">
    <property type="match status" value="1"/>
</dbReference>
<dbReference type="GO" id="GO:0007059">
    <property type="term" value="P:chromosome segregation"/>
    <property type="evidence" value="ECO:0007669"/>
    <property type="project" value="UniProtKB-KW"/>
</dbReference>
<evidence type="ECO:0000313" key="6">
    <source>
        <dbReference type="EMBL" id="OGF78071.1"/>
    </source>
</evidence>
<protein>
    <recommendedName>
        <fullName evidence="5">ParB-like N-terminal domain-containing protein</fullName>
    </recommendedName>
</protein>
<evidence type="ECO:0000256" key="4">
    <source>
        <dbReference type="SAM" id="MobiDB-lite"/>
    </source>
</evidence>
<feature type="domain" description="ParB-like N-terminal" evidence="5">
    <location>
        <begin position="14"/>
        <end position="113"/>
    </location>
</feature>
<dbReference type="SUPFAM" id="SSF110849">
    <property type="entry name" value="ParB/Sulfiredoxin"/>
    <property type="match status" value="1"/>
</dbReference>
<dbReference type="GO" id="GO:0005694">
    <property type="term" value="C:chromosome"/>
    <property type="evidence" value="ECO:0007669"/>
    <property type="project" value="TreeGrafter"/>
</dbReference>
<dbReference type="PANTHER" id="PTHR33375:SF1">
    <property type="entry name" value="CHROMOSOME-PARTITIONING PROTEIN PARB-RELATED"/>
    <property type="match status" value="1"/>
</dbReference>
<proteinExistence type="inferred from homology"/>
<gene>
    <name evidence="6" type="ORF">A3F23_02610</name>
</gene>
<sequence>MTDFPEPKRSSSIFFLEIDKVLPNPLQPRKEFDENRLSELAESIRQYGILQPLVVARKEIKTASGGVTTEYELIAGERRLRASRLAGLREVPALIREEPTEKIKLEIALVENVQREDLNSVDRAMAFDRLNREFNLSHRDIGARIGKSREYVANSIRLLGLPDEIQSVLREGKITESHARYLLMIQDKPAEQKALLDDIVFRGLNVRETDRILKEIISRDKKNISSPDPVTKNMEEKLAQTFGARVYISKSSNGGRISLEFFSPEELNSFLGRFVEPERQGGQDSQDSFETANDGITVPTLVSAPSPDELEEFTI</sequence>
<dbReference type="InterPro" id="IPR004437">
    <property type="entry name" value="ParB/RepB/Spo0J"/>
</dbReference>
<dbReference type="FunFam" id="1.10.10.2830:FF:000001">
    <property type="entry name" value="Chromosome partitioning protein ParB"/>
    <property type="match status" value="1"/>
</dbReference>
<dbReference type="FunFam" id="3.90.1530.30:FF:000001">
    <property type="entry name" value="Chromosome partitioning protein ParB"/>
    <property type="match status" value="1"/>
</dbReference>
<feature type="region of interest" description="Disordered" evidence="4">
    <location>
        <begin position="276"/>
        <end position="315"/>
    </location>
</feature>
<feature type="compositionally biased region" description="Polar residues" evidence="4">
    <location>
        <begin position="282"/>
        <end position="291"/>
    </location>
</feature>
<keyword evidence="3" id="KW-0238">DNA-binding</keyword>
<evidence type="ECO:0000256" key="1">
    <source>
        <dbReference type="ARBA" id="ARBA00006295"/>
    </source>
</evidence>
<evidence type="ECO:0000259" key="5">
    <source>
        <dbReference type="SMART" id="SM00470"/>
    </source>
</evidence>
<dbReference type="Gene3D" id="3.90.1530.30">
    <property type="match status" value="1"/>
</dbReference>
<organism evidence="6 7">
    <name type="scientific">Candidatus Giovannonibacteria bacterium RIFCSPHIGHO2_12_FULL_43_15</name>
    <dbReference type="NCBI Taxonomy" id="1798341"/>
    <lineage>
        <taxon>Bacteria</taxon>
        <taxon>Candidatus Giovannoniibacteriota</taxon>
    </lineage>
</organism>
<dbReference type="InterPro" id="IPR057240">
    <property type="entry name" value="ParB_dimer_C"/>
</dbReference>
<dbReference type="Pfam" id="PF17762">
    <property type="entry name" value="HTH_ParB"/>
    <property type="match status" value="1"/>
</dbReference>
<comment type="similarity">
    <text evidence="1">Belongs to the ParB family.</text>
</comment>